<sequence>MLHNARHAYATLTLCALTLGFAPRPRTARCTRLRLSPDREELRKLRVKELQAELGKRNIRWQNFLEKEELVVALSEALEAAANFSGSGAMTPGLVAELTAEQVELELQHDGAPLLLDVYATWCGPCQLMAPELRKAAAELGANARVGKLDSDAYPKLAETLRVGGLPTIIAFRGGRESTRVEGAIMAGDLVRMVS</sequence>
<keyword evidence="3" id="KW-1015">Disulfide bond</keyword>
<gene>
    <name evidence="5" type="ORF">PECAL_2P28330</name>
</gene>
<dbReference type="PROSITE" id="PS51352">
    <property type="entry name" value="THIOREDOXIN_2"/>
    <property type="match status" value="1"/>
</dbReference>
<dbReference type="GO" id="GO:0005737">
    <property type="term" value="C:cytoplasm"/>
    <property type="evidence" value="ECO:0007669"/>
    <property type="project" value="TreeGrafter"/>
</dbReference>
<dbReference type="InterPro" id="IPR013766">
    <property type="entry name" value="Thioredoxin_domain"/>
</dbReference>
<dbReference type="PROSITE" id="PS00194">
    <property type="entry name" value="THIOREDOXIN_1"/>
    <property type="match status" value="1"/>
</dbReference>
<accession>A0A8J2X0T6</accession>
<dbReference type="OrthoDB" id="2121326at2759"/>
<dbReference type="Gene3D" id="1.10.720.140">
    <property type="match status" value="1"/>
</dbReference>
<dbReference type="InterPro" id="IPR017937">
    <property type="entry name" value="Thioredoxin_CS"/>
</dbReference>
<dbReference type="PANTHER" id="PTHR45663:SF11">
    <property type="entry name" value="GEO12009P1"/>
    <property type="match status" value="1"/>
</dbReference>
<dbReference type="AlphaFoldDB" id="A0A8J2X0T6"/>
<evidence type="ECO:0000313" key="6">
    <source>
        <dbReference type="Proteomes" id="UP000789595"/>
    </source>
</evidence>
<dbReference type="EMBL" id="CAKKNE010000002">
    <property type="protein sequence ID" value="CAH0369701.1"/>
    <property type="molecule type" value="Genomic_DNA"/>
</dbReference>
<protein>
    <recommendedName>
        <fullName evidence="4">Thioredoxin domain-containing protein</fullName>
    </recommendedName>
</protein>
<dbReference type="SUPFAM" id="SSF52833">
    <property type="entry name" value="Thioredoxin-like"/>
    <property type="match status" value="1"/>
</dbReference>
<keyword evidence="6" id="KW-1185">Reference proteome</keyword>
<dbReference type="PRINTS" id="PR00421">
    <property type="entry name" value="THIOREDOXIN"/>
</dbReference>
<evidence type="ECO:0000256" key="1">
    <source>
        <dbReference type="ARBA" id="ARBA00022448"/>
    </source>
</evidence>
<evidence type="ECO:0000259" key="4">
    <source>
        <dbReference type="PROSITE" id="PS51352"/>
    </source>
</evidence>
<keyword evidence="1" id="KW-0813">Transport</keyword>
<dbReference type="GO" id="GO:0015035">
    <property type="term" value="F:protein-disulfide reductase activity"/>
    <property type="evidence" value="ECO:0007669"/>
    <property type="project" value="TreeGrafter"/>
</dbReference>
<evidence type="ECO:0000313" key="5">
    <source>
        <dbReference type="EMBL" id="CAH0369701.1"/>
    </source>
</evidence>
<proteinExistence type="predicted"/>
<dbReference type="PANTHER" id="PTHR45663">
    <property type="entry name" value="GEO12009P1"/>
    <property type="match status" value="1"/>
</dbReference>
<dbReference type="Pfam" id="PF00085">
    <property type="entry name" value="Thioredoxin"/>
    <property type="match status" value="1"/>
</dbReference>
<keyword evidence="2" id="KW-0249">Electron transport</keyword>
<dbReference type="CDD" id="cd02947">
    <property type="entry name" value="TRX_family"/>
    <property type="match status" value="1"/>
</dbReference>
<feature type="domain" description="Thioredoxin" evidence="4">
    <location>
        <begin position="75"/>
        <end position="195"/>
    </location>
</feature>
<organism evidence="5 6">
    <name type="scientific">Pelagomonas calceolata</name>
    <dbReference type="NCBI Taxonomy" id="35677"/>
    <lineage>
        <taxon>Eukaryota</taxon>
        <taxon>Sar</taxon>
        <taxon>Stramenopiles</taxon>
        <taxon>Ochrophyta</taxon>
        <taxon>Pelagophyceae</taxon>
        <taxon>Pelagomonadales</taxon>
        <taxon>Pelagomonadaceae</taxon>
        <taxon>Pelagomonas</taxon>
    </lineage>
</organism>
<dbReference type="Gene3D" id="3.40.30.10">
    <property type="entry name" value="Glutaredoxin"/>
    <property type="match status" value="1"/>
</dbReference>
<evidence type="ECO:0000256" key="2">
    <source>
        <dbReference type="ARBA" id="ARBA00022982"/>
    </source>
</evidence>
<dbReference type="Proteomes" id="UP000789595">
    <property type="component" value="Unassembled WGS sequence"/>
</dbReference>
<name>A0A8J2X0T6_9STRA</name>
<dbReference type="InterPro" id="IPR036249">
    <property type="entry name" value="Thioredoxin-like_sf"/>
</dbReference>
<comment type="caution">
    <text evidence="5">The sequence shown here is derived from an EMBL/GenBank/DDBJ whole genome shotgun (WGS) entry which is preliminary data.</text>
</comment>
<evidence type="ECO:0000256" key="3">
    <source>
        <dbReference type="ARBA" id="ARBA00023157"/>
    </source>
</evidence>
<reference evidence="5" key="1">
    <citation type="submission" date="2021-11" db="EMBL/GenBank/DDBJ databases">
        <authorList>
            <consortium name="Genoscope - CEA"/>
            <person name="William W."/>
        </authorList>
    </citation>
    <scope>NUCLEOTIDE SEQUENCE</scope>
</reference>